<name>A0A5D4RQ35_9BACI</name>
<organism evidence="1 2">
    <name type="scientific">Bacillus infantis</name>
    <dbReference type="NCBI Taxonomy" id="324767"/>
    <lineage>
        <taxon>Bacteria</taxon>
        <taxon>Bacillati</taxon>
        <taxon>Bacillota</taxon>
        <taxon>Bacilli</taxon>
        <taxon>Bacillales</taxon>
        <taxon>Bacillaceae</taxon>
        <taxon>Bacillus</taxon>
    </lineage>
</organism>
<dbReference type="InterPro" id="IPR027417">
    <property type="entry name" value="P-loop_NTPase"/>
</dbReference>
<accession>A0A5D4RQ35</accession>
<dbReference type="CDD" id="cd02019">
    <property type="entry name" value="NK"/>
    <property type="match status" value="1"/>
</dbReference>
<dbReference type="EMBL" id="VTER01000001">
    <property type="protein sequence ID" value="TYS51916.1"/>
    <property type="molecule type" value="Genomic_DNA"/>
</dbReference>
<dbReference type="PANTHER" id="PTHR37816">
    <property type="entry name" value="YALI0E33011P"/>
    <property type="match status" value="1"/>
</dbReference>
<dbReference type="Proteomes" id="UP000322139">
    <property type="component" value="Unassembled WGS sequence"/>
</dbReference>
<dbReference type="Gene3D" id="3.40.50.300">
    <property type="entry name" value="P-loop containing nucleotide triphosphate hydrolases"/>
    <property type="match status" value="1"/>
</dbReference>
<dbReference type="PANTHER" id="PTHR37816:SF2">
    <property type="entry name" value="DNA TOPOLOGY MODULATION PROTEIN FLAR-RELATED PROTEIN"/>
    <property type="match status" value="1"/>
</dbReference>
<dbReference type="RefSeq" id="WP_148973280.1">
    <property type="nucleotide sequence ID" value="NZ_VTER01000001.1"/>
</dbReference>
<dbReference type="SUPFAM" id="SSF52540">
    <property type="entry name" value="P-loop containing nucleoside triphosphate hydrolases"/>
    <property type="match status" value="1"/>
</dbReference>
<dbReference type="InterPro" id="IPR052922">
    <property type="entry name" value="Cytidylate_Kinase-2"/>
</dbReference>
<dbReference type="AlphaFoldDB" id="A0A5D4RQ35"/>
<sequence length="171" mass="20473">MKVNRKIHVIGSVGSGKTTLCRKLSAQLGIPHHELDNMVWERGPHGDRRRSEKERDALLKEITALDSWIIEGVHHTWIMESLRQADQIILLDPPYSQRTNRIIKRFVKQKLHMEKANYKPTFEMFRKMFRWNRYFETVSKPQILELLRPYEEKLYVLDDDKKMPEMMEVLV</sequence>
<evidence type="ECO:0000313" key="2">
    <source>
        <dbReference type="Proteomes" id="UP000322139"/>
    </source>
</evidence>
<reference evidence="1 2" key="1">
    <citation type="submission" date="2019-08" db="EMBL/GenBank/DDBJ databases">
        <title>Bacillus genomes from the desert of Cuatro Cienegas, Coahuila.</title>
        <authorList>
            <person name="Olmedo-Alvarez G."/>
        </authorList>
    </citation>
    <scope>NUCLEOTIDE SEQUENCE [LARGE SCALE GENOMIC DNA]</scope>
    <source>
        <strain evidence="1 2">CH446_14T</strain>
    </source>
</reference>
<dbReference type="Pfam" id="PF13238">
    <property type="entry name" value="AAA_18"/>
    <property type="match status" value="1"/>
</dbReference>
<gene>
    <name evidence="1" type="ORF">FZD51_00240</name>
</gene>
<proteinExistence type="predicted"/>
<comment type="caution">
    <text evidence="1">The sequence shown here is derived from an EMBL/GenBank/DDBJ whole genome shotgun (WGS) entry which is preliminary data.</text>
</comment>
<protein>
    <submittedName>
        <fullName evidence="1">AAA family ATPase</fullName>
    </submittedName>
</protein>
<evidence type="ECO:0000313" key="1">
    <source>
        <dbReference type="EMBL" id="TYS51916.1"/>
    </source>
</evidence>